<feature type="transmembrane region" description="Helical" evidence="1">
    <location>
        <begin position="111"/>
        <end position="134"/>
    </location>
</feature>
<dbReference type="Pfam" id="PF14087">
    <property type="entry name" value="DUF4267"/>
    <property type="match status" value="1"/>
</dbReference>
<accession>A0A4U0TLG7</accession>
<gene>
    <name evidence="2" type="ORF">B0A50_07883</name>
</gene>
<keyword evidence="1" id="KW-0812">Transmembrane</keyword>
<name>A0A4U0TLG7_9PEZI</name>
<dbReference type="AlphaFoldDB" id="A0A4U0TLG7"/>
<dbReference type="InterPro" id="IPR025363">
    <property type="entry name" value="DUF4267"/>
</dbReference>
<protein>
    <submittedName>
        <fullName evidence="2">Uncharacterized protein</fullName>
    </submittedName>
</protein>
<dbReference type="Proteomes" id="UP000308549">
    <property type="component" value="Unassembled WGS sequence"/>
</dbReference>
<keyword evidence="3" id="KW-1185">Reference proteome</keyword>
<reference evidence="2 3" key="1">
    <citation type="submission" date="2017-03" db="EMBL/GenBank/DDBJ databases">
        <title>Genomes of endolithic fungi from Antarctica.</title>
        <authorList>
            <person name="Coleine C."/>
            <person name="Masonjones S."/>
            <person name="Stajich J.E."/>
        </authorList>
    </citation>
    <scope>NUCLEOTIDE SEQUENCE [LARGE SCALE GENOMIC DNA]</scope>
    <source>
        <strain evidence="2 3">CCFEE 6315</strain>
    </source>
</reference>
<evidence type="ECO:0000256" key="1">
    <source>
        <dbReference type="SAM" id="Phobius"/>
    </source>
</evidence>
<evidence type="ECO:0000313" key="3">
    <source>
        <dbReference type="Proteomes" id="UP000308549"/>
    </source>
</evidence>
<comment type="caution">
    <text evidence="2">The sequence shown here is derived from an EMBL/GenBank/DDBJ whole genome shotgun (WGS) entry which is preliminary data.</text>
</comment>
<dbReference type="OrthoDB" id="3905156at2759"/>
<dbReference type="EMBL" id="NAJL01000066">
    <property type="protein sequence ID" value="TKA22781.1"/>
    <property type="molecule type" value="Genomic_DNA"/>
</dbReference>
<evidence type="ECO:0000313" key="2">
    <source>
        <dbReference type="EMBL" id="TKA22781.1"/>
    </source>
</evidence>
<sequence>MASGAFSQFRAGLPHPAECFGIGIGLMELVLFGMGGIANPLEFSKGFGIPMLPPSTVQTHPGALQKTSEEQERGAKLQRTQEGYIQAMAARNLQNGVLLLTLGCYVRDRRALGIAVACGLVTTVGDTLIIWAQGPEARGAIFGHLIGIFNCLAIGGSLLYWSPESKVLA</sequence>
<feature type="transmembrane region" description="Helical" evidence="1">
    <location>
        <begin position="140"/>
        <end position="161"/>
    </location>
</feature>
<keyword evidence="1" id="KW-1133">Transmembrane helix</keyword>
<organism evidence="2 3">
    <name type="scientific">Salinomyces thailandicus</name>
    <dbReference type="NCBI Taxonomy" id="706561"/>
    <lineage>
        <taxon>Eukaryota</taxon>
        <taxon>Fungi</taxon>
        <taxon>Dikarya</taxon>
        <taxon>Ascomycota</taxon>
        <taxon>Pezizomycotina</taxon>
        <taxon>Dothideomycetes</taxon>
        <taxon>Dothideomycetidae</taxon>
        <taxon>Mycosphaerellales</taxon>
        <taxon>Teratosphaeriaceae</taxon>
        <taxon>Salinomyces</taxon>
    </lineage>
</organism>
<keyword evidence="1" id="KW-0472">Membrane</keyword>
<proteinExistence type="predicted"/>